<dbReference type="Proteomes" id="UP000807306">
    <property type="component" value="Unassembled WGS sequence"/>
</dbReference>
<comment type="caution">
    <text evidence="1">The sequence shown here is derived from an EMBL/GenBank/DDBJ whole genome shotgun (WGS) entry which is preliminary data.</text>
</comment>
<name>A0A9P6E6B9_9AGAR</name>
<organism evidence="1 2">
    <name type="scientific">Crepidotus variabilis</name>
    <dbReference type="NCBI Taxonomy" id="179855"/>
    <lineage>
        <taxon>Eukaryota</taxon>
        <taxon>Fungi</taxon>
        <taxon>Dikarya</taxon>
        <taxon>Basidiomycota</taxon>
        <taxon>Agaricomycotina</taxon>
        <taxon>Agaricomycetes</taxon>
        <taxon>Agaricomycetidae</taxon>
        <taxon>Agaricales</taxon>
        <taxon>Agaricineae</taxon>
        <taxon>Crepidotaceae</taxon>
        <taxon>Crepidotus</taxon>
    </lineage>
</organism>
<dbReference type="EMBL" id="MU157919">
    <property type="protein sequence ID" value="KAF9523356.1"/>
    <property type="molecule type" value="Genomic_DNA"/>
</dbReference>
<reference evidence="1" key="1">
    <citation type="submission" date="2020-11" db="EMBL/GenBank/DDBJ databases">
        <authorList>
            <consortium name="DOE Joint Genome Institute"/>
            <person name="Ahrendt S."/>
            <person name="Riley R."/>
            <person name="Andreopoulos W."/>
            <person name="Labutti K."/>
            <person name="Pangilinan J."/>
            <person name="Ruiz-Duenas F.J."/>
            <person name="Barrasa J.M."/>
            <person name="Sanchez-Garcia M."/>
            <person name="Camarero S."/>
            <person name="Miyauchi S."/>
            <person name="Serrano A."/>
            <person name="Linde D."/>
            <person name="Babiker R."/>
            <person name="Drula E."/>
            <person name="Ayuso-Fernandez I."/>
            <person name="Pacheco R."/>
            <person name="Padilla G."/>
            <person name="Ferreira P."/>
            <person name="Barriuso J."/>
            <person name="Kellner H."/>
            <person name="Castanera R."/>
            <person name="Alfaro M."/>
            <person name="Ramirez L."/>
            <person name="Pisabarro A.G."/>
            <person name="Kuo A."/>
            <person name="Tritt A."/>
            <person name="Lipzen A."/>
            <person name="He G."/>
            <person name="Yan M."/>
            <person name="Ng V."/>
            <person name="Cullen D."/>
            <person name="Martin F."/>
            <person name="Rosso M.-N."/>
            <person name="Henrissat B."/>
            <person name="Hibbett D."/>
            <person name="Martinez A.T."/>
            <person name="Grigoriev I.V."/>
        </authorList>
    </citation>
    <scope>NUCLEOTIDE SEQUENCE</scope>
    <source>
        <strain evidence="1">CBS 506.95</strain>
    </source>
</reference>
<protein>
    <submittedName>
        <fullName evidence="1">Uncharacterized protein</fullName>
    </submittedName>
</protein>
<accession>A0A9P6E6B9</accession>
<sequence>MIPAQVLRFSTSLLLLAFRFSTAWMKTKGARNFLMPILPPLLFFSTNASMSSHLWWKRNYTSPLSRPRRAQENTKHH</sequence>
<dbReference type="AlphaFoldDB" id="A0A9P6E6B9"/>
<proteinExistence type="predicted"/>
<evidence type="ECO:0000313" key="1">
    <source>
        <dbReference type="EMBL" id="KAF9523356.1"/>
    </source>
</evidence>
<evidence type="ECO:0000313" key="2">
    <source>
        <dbReference type="Proteomes" id="UP000807306"/>
    </source>
</evidence>
<gene>
    <name evidence="1" type="ORF">CPB83DRAFT_862945</name>
</gene>
<keyword evidence="2" id="KW-1185">Reference proteome</keyword>